<dbReference type="EMBL" id="CP053418">
    <property type="protein sequence ID" value="QJW83842.1"/>
    <property type="molecule type" value="Genomic_DNA"/>
</dbReference>
<proteinExistence type="predicted"/>
<dbReference type="Gene3D" id="1.10.1040.10">
    <property type="entry name" value="N-(1-d-carboxylethyl)-l-norvaline Dehydrogenase, domain 2"/>
    <property type="match status" value="1"/>
</dbReference>
<sequence>MNNAISAAAMVASCEAVVLGVQAGLDAGTLVDAINAGSGRNAGTLDKFPKAILPGTFDYGGPVGLMLKDLSLFIDEAAARGLPAGMAQAAFAGWSRSVARVGGEADYSELIRPYEDDAGVQVRWRAPSPTSSDNPP</sequence>
<dbReference type="InterPro" id="IPR029154">
    <property type="entry name" value="HIBADH-like_NADP-bd"/>
</dbReference>
<name>A0ABX6P2A5_9BURK</name>
<dbReference type="SUPFAM" id="SSF48179">
    <property type="entry name" value="6-phosphogluconate dehydrogenase C-terminal domain-like"/>
    <property type="match status" value="1"/>
</dbReference>
<protein>
    <submittedName>
        <fullName evidence="2">NAD-binding protein</fullName>
    </submittedName>
</protein>
<evidence type="ECO:0000259" key="1">
    <source>
        <dbReference type="Pfam" id="PF14833"/>
    </source>
</evidence>
<dbReference type="Pfam" id="PF14833">
    <property type="entry name" value="NAD_binding_11"/>
    <property type="match status" value="1"/>
</dbReference>
<dbReference type="InterPro" id="IPR008927">
    <property type="entry name" value="6-PGluconate_DH-like_C_sf"/>
</dbReference>
<accession>A0ABX6P2A5</accession>
<gene>
    <name evidence="2" type="ORF">HK414_06965</name>
</gene>
<keyword evidence="3" id="KW-1185">Reference proteome</keyword>
<dbReference type="PANTHER" id="PTHR43060:SF15">
    <property type="entry name" value="3-HYDROXYISOBUTYRATE DEHYDROGENASE-LIKE 1, MITOCHONDRIAL-RELATED"/>
    <property type="match status" value="1"/>
</dbReference>
<dbReference type="Proteomes" id="UP000500826">
    <property type="component" value="Chromosome"/>
</dbReference>
<evidence type="ECO:0000313" key="2">
    <source>
        <dbReference type="EMBL" id="QJW83842.1"/>
    </source>
</evidence>
<reference evidence="2 3" key="1">
    <citation type="submission" date="2020-05" db="EMBL/GenBank/DDBJ databases">
        <title>Ramlibacter rhizophilus sp. nov., isolated from rhizosphere soil of national flower Mugunghwa from South Korea.</title>
        <authorList>
            <person name="Zheng-Fei Y."/>
            <person name="Huan T."/>
        </authorList>
    </citation>
    <scope>NUCLEOTIDE SEQUENCE [LARGE SCALE GENOMIC DNA]</scope>
    <source>
        <strain evidence="2 3">H242</strain>
    </source>
</reference>
<dbReference type="InterPro" id="IPR013328">
    <property type="entry name" value="6PGD_dom2"/>
</dbReference>
<organism evidence="2 3">
    <name type="scientific">Ramlibacter terrae</name>
    <dbReference type="NCBI Taxonomy" id="2732511"/>
    <lineage>
        <taxon>Bacteria</taxon>
        <taxon>Pseudomonadati</taxon>
        <taxon>Pseudomonadota</taxon>
        <taxon>Betaproteobacteria</taxon>
        <taxon>Burkholderiales</taxon>
        <taxon>Comamonadaceae</taxon>
        <taxon>Ramlibacter</taxon>
    </lineage>
</organism>
<feature type="domain" description="3-hydroxyisobutyrate dehydrogenase-like NAD-binding" evidence="1">
    <location>
        <begin position="1"/>
        <end position="114"/>
    </location>
</feature>
<dbReference type="PANTHER" id="PTHR43060">
    <property type="entry name" value="3-HYDROXYISOBUTYRATE DEHYDROGENASE-LIKE 1, MITOCHONDRIAL-RELATED"/>
    <property type="match status" value="1"/>
</dbReference>
<evidence type="ECO:0000313" key="3">
    <source>
        <dbReference type="Proteomes" id="UP000500826"/>
    </source>
</evidence>